<organism evidence="2 3">
    <name type="scientific">Anopheles culicifacies</name>
    <dbReference type="NCBI Taxonomy" id="139723"/>
    <lineage>
        <taxon>Eukaryota</taxon>
        <taxon>Metazoa</taxon>
        <taxon>Ecdysozoa</taxon>
        <taxon>Arthropoda</taxon>
        <taxon>Hexapoda</taxon>
        <taxon>Insecta</taxon>
        <taxon>Pterygota</taxon>
        <taxon>Neoptera</taxon>
        <taxon>Endopterygota</taxon>
        <taxon>Diptera</taxon>
        <taxon>Nematocera</taxon>
        <taxon>Culicoidea</taxon>
        <taxon>Culicidae</taxon>
        <taxon>Anophelinae</taxon>
        <taxon>Anopheles</taxon>
        <taxon>culicifacies species complex</taxon>
    </lineage>
</organism>
<dbReference type="AlphaFoldDB" id="A0A182MDT6"/>
<dbReference type="EMBL" id="AXCM01010962">
    <property type="status" value="NOT_ANNOTATED_CDS"/>
    <property type="molecule type" value="Genomic_DNA"/>
</dbReference>
<dbReference type="EMBL" id="AXCM01010961">
    <property type="status" value="NOT_ANNOTATED_CDS"/>
    <property type="molecule type" value="Genomic_DNA"/>
</dbReference>
<evidence type="ECO:0000313" key="2">
    <source>
        <dbReference type="EnsemblMetazoa" id="ACUA015821-PA"/>
    </source>
</evidence>
<protein>
    <submittedName>
        <fullName evidence="2">Uncharacterized protein</fullName>
    </submittedName>
</protein>
<dbReference type="VEuPathDB" id="VectorBase:ACUA015821"/>
<reference evidence="2" key="2">
    <citation type="submission" date="2020-05" db="UniProtKB">
        <authorList>
            <consortium name="EnsemblMetazoa"/>
        </authorList>
    </citation>
    <scope>IDENTIFICATION</scope>
    <source>
        <strain evidence="2">A-37</strain>
    </source>
</reference>
<dbReference type="EnsemblMetazoa" id="ACUA015821-RA">
    <property type="protein sequence ID" value="ACUA015821-PA"/>
    <property type="gene ID" value="ACUA015821"/>
</dbReference>
<keyword evidence="3" id="KW-1185">Reference proteome</keyword>
<name>A0A182MDT6_9DIPT</name>
<accession>A0A182MDT6</accession>
<dbReference type="Proteomes" id="UP000075883">
    <property type="component" value="Unassembled WGS sequence"/>
</dbReference>
<reference evidence="3" key="1">
    <citation type="submission" date="2013-09" db="EMBL/GenBank/DDBJ databases">
        <title>The Genome Sequence of Anopheles culicifacies species A.</title>
        <authorList>
            <consortium name="The Broad Institute Genomics Platform"/>
            <person name="Neafsey D.E."/>
            <person name="Besansky N."/>
            <person name="Howell P."/>
            <person name="Walton C."/>
            <person name="Young S.K."/>
            <person name="Zeng Q."/>
            <person name="Gargeya S."/>
            <person name="Fitzgerald M."/>
            <person name="Haas B."/>
            <person name="Abouelleil A."/>
            <person name="Allen A.W."/>
            <person name="Alvarado L."/>
            <person name="Arachchi H.M."/>
            <person name="Berlin A.M."/>
            <person name="Chapman S.B."/>
            <person name="Gainer-Dewar J."/>
            <person name="Goldberg J."/>
            <person name="Griggs A."/>
            <person name="Gujja S."/>
            <person name="Hansen M."/>
            <person name="Howarth C."/>
            <person name="Imamovic A."/>
            <person name="Ireland A."/>
            <person name="Larimer J."/>
            <person name="McCowan C."/>
            <person name="Murphy C."/>
            <person name="Pearson M."/>
            <person name="Poon T.W."/>
            <person name="Priest M."/>
            <person name="Roberts A."/>
            <person name="Saif S."/>
            <person name="Shea T."/>
            <person name="Sisk P."/>
            <person name="Sykes S."/>
            <person name="Wortman J."/>
            <person name="Nusbaum C."/>
            <person name="Birren B."/>
        </authorList>
    </citation>
    <scope>NUCLEOTIDE SEQUENCE [LARGE SCALE GENOMIC DNA]</scope>
    <source>
        <strain evidence="3">A-37</strain>
    </source>
</reference>
<sequence>MESFGNPRNHQLLVLLAQRISSLPTSSHLRTTDRFGDFRGSITPPEDITPPRHTPPGSIIGFTSTPIRSPTAPGPRSEPFALINQLLMAMHTSNDCNLSSVTDQYTNDPVFREQILKELEELRSLVLTRPECSTVAYN</sequence>
<evidence type="ECO:0000313" key="3">
    <source>
        <dbReference type="Proteomes" id="UP000075883"/>
    </source>
</evidence>
<evidence type="ECO:0000256" key="1">
    <source>
        <dbReference type="SAM" id="MobiDB-lite"/>
    </source>
</evidence>
<proteinExistence type="predicted"/>
<feature type="region of interest" description="Disordered" evidence="1">
    <location>
        <begin position="27"/>
        <end position="76"/>
    </location>
</feature>